<dbReference type="Pfam" id="PF26187">
    <property type="entry name" value="Ig_NPHP4_4th"/>
    <property type="match status" value="1"/>
</dbReference>
<organism evidence="8 9">
    <name type="scientific">Anas zonorhyncha</name>
    <name type="common">Eastern spot-billed duck</name>
    <dbReference type="NCBI Taxonomy" id="75864"/>
    <lineage>
        <taxon>Eukaryota</taxon>
        <taxon>Metazoa</taxon>
        <taxon>Chordata</taxon>
        <taxon>Craniata</taxon>
        <taxon>Vertebrata</taxon>
        <taxon>Euteleostomi</taxon>
        <taxon>Archelosauria</taxon>
        <taxon>Archosauria</taxon>
        <taxon>Dinosauria</taxon>
        <taxon>Saurischia</taxon>
        <taxon>Theropoda</taxon>
        <taxon>Coelurosauria</taxon>
        <taxon>Aves</taxon>
        <taxon>Neognathae</taxon>
        <taxon>Galloanserae</taxon>
        <taxon>Anseriformes</taxon>
        <taxon>Anatidae</taxon>
        <taxon>Anatinae</taxon>
        <taxon>Anas</taxon>
    </lineage>
</organism>
<dbReference type="Ensembl" id="ENSAZOT00000024174.1">
    <property type="protein sequence ID" value="ENSAZOP00000022504.1"/>
    <property type="gene ID" value="ENSAZOG00000014407.1"/>
</dbReference>
<feature type="compositionally biased region" description="Low complexity" evidence="1">
    <location>
        <begin position="481"/>
        <end position="511"/>
    </location>
</feature>
<dbReference type="InterPro" id="IPR058764">
    <property type="entry name" value="NPHP4_SK"/>
</dbReference>
<feature type="domain" description="NPHP4 SK-like" evidence="3">
    <location>
        <begin position="908"/>
        <end position="973"/>
    </location>
</feature>
<dbReference type="GO" id="GO:0090090">
    <property type="term" value="P:negative regulation of canonical Wnt signaling pathway"/>
    <property type="evidence" value="ECO:0007669"/>
    <property type="project" value="InterPro"/>
</dbReference>
<protein>
    <submittedName>
        <fullName evidence="8">Nephrocystin 4</fullName>
    </submittedName>
</protein>
<evidence type="ECO:0000313" key="9">
    <source>
        <dbReference type="Proteomes" id="UP000694549"/>
    </source>
</evidence>
<feature type="domain" description="NPHP4 Ig-like" evidence="5">
    <location>
        <begin position="1330"/>
        <end position="1381"/>
    </location>
</feature>
<dbReference type="GO" id="GO:0036064">
    <property type="term" value="C:ciliary basal body"/>
    <property type="evidence" value="ECO:0007669"/>
    <property type="project" value="TreeGrafter"/>
</dbReference>
<keyword evidence="9" id="KW-1185">Reference proteome</keyword>
<proteinExistence type="predicted"/>
<evidence type="ECO:0000256" key="1">
    <source>
        <dbReference type="SAM" id="MobiDB-lite"/>
    </source>
</evidence>
<dbReference type="CDD" id="cd22239">
    <property type="entry name" value="NPHP4"/>
    <property type="match status" value="1"/>
</dbReference>
<dbReference type="Pfam" id="PF26190">
    <property type="entry name" value="Ig_NPHP4_1st"/>
    <property type="match status" value="1"/>
</dbReference>
<dbReference type="GO" id="GO:1904491">
    <property type="term" value="P:protein localization to ciliary transition zone"/>
    <property type="evidence" value="ECO:0007669"/>
    <property type="project" value="TreeGrafter"/>
</dbReference>
<feature type="region of interest" description="Disordered" evidence="1">
    <location>
        <begin position="430"/>
        <end position="540"/>
    </location>
</feature>
<dbReference type="GO" id="GO:0097546">
    <property type="term" value="C:ciliary base"/>
    <property type="evidence" value="ECO:0007669"/>
    <property type="project" value="TreeGrafter"/>
</dbReference>
<dbReference type="Pfam" id="PF26173">
    <property type="entry name" value="NPHP4_SK"/>
    <property type="match status" value="1"/>
</dbReference>
<dbReference type="InterPro" id="IPR058685">
    <property type="entry name" value="Ig_NPHP4_4th"/>
</dbReference>
<dbReference type="InterPro" id="IPR058765">
    <property type="entry name" value="NPHP4_C2-like"/>
</dbReference>
<dbReference type="PANTHER" id="PTHR31043">
    <property type="entry name" value="NEPHROCYSTIN-4"/>
    <property type="match status" value="1"/>
</dbReference>
<dbReference type="InterPro" id="IPR029775">
    <property type="entry name" value="NPHP4"/>
</dbReference>
<feature type="domain" description="NPHP4 Ig-like" evidence="6">
    <location>
        <begin position="1133"/>
        <end position="1230"/>
    </location>
</feature>
<dbReference type="GO" id="GO:0035869">
    <property type="term" value="C:ciliary transition zone"/>
    <property type="evidence" value="ECO:0007669"/>
    <property type="project" value="TreeGrafter"/>
</dbReference>
<feature type="domain" description="NPHP4 Ig-like" evidence="7">
    <location>
        <begin position="977"/>
        <end position="1126"/>
    </location>
</feature>
<dbReference type="PANTHER" id="PTHR31043:SF3">
    <property type="entry name" value="NEPHROCYSTIN-4"/>
    <property type="match status" value="1"/>
</dbReference>
<name>A0A8B9VCX8_9AVES</name>
<sequence length="1486" mass="164157">MPRGRGDLLSIKMSEWERIFLQNLAVPSHSQRRRNIPKESTAFQCVLKYLEGTVVTQQAAGGSAAVEFQLRLSLFDVTYHHFFGRTWRSSARTPRSAPQQRPRVVFNEAVYFHTSLNHPSITAVVEVVATAQTPEGLSRDLSCGFGLIPLFDSRWDPTDLAAKDRVLKLYHGTPRALLHPLFQDPVEKNKYMTIMENSHLQYTLKPHPPLETIFHLLPENLLVSGLQKIPGLLPAHGDTSDCFLKPRLMKSVTCYLDKLSIRLYPSLEKFEEELLELLNGDRLLKVSTWPAGSMLWVQERRLRVGVHNGLRFVQAPQVAVLLPTADVARGRPDGPTASATGQALLLRSRLQLSEMVPHPAFSVCFQLEYVVCAGASSKAEAGSALGPAADMHAVRWALWSPFLGTDSSPVVLPLRGGACRSPGQALVFRAPADSESSEEVKQVASGTVQFHVSTDSEENLATSTDTSSKARKESEKPPTPSLSSPSLLRPATSPRGPGLSLSELSASPRSSNAPVPRPRGTPRDTRTLRAPSTAHSEPAVPWHVAGITHLEADLHPGSPDPSGSEQLRELPFTPAQPPIAAVGLPAGSSSTVLSRASLALLHASGFPEILDCNKEPVEIAEPLDFTSFSPQLEEADALQSNEIILQFLAFSRAPQDGVEGTWPRTVFLTFQFYHFPLVTTPRLQLVDMDSEKAARAAAAPQLLVQINKDGTARTGAPGLQLKYMVDPAFLKPGEQRWFVRYLADHSLQLDVWDGDSLLLVGSAAVKLKPLLRQGRPAVRTLHELEVATTEYEQDAVAVSRDTLWHGAVRPVDVRVAVRGHLHLCLANVGHPCEETPRIPRRPSPSRTRLVPSLDSAGSLQGGSLLSLHTCSGPRVSRARRLAEVDGELAATLCRRRPEASPGSPRAPHEAADVRRRKLRRMALVRQQEEASGSTPQRTGRHEQQLQHLRDLQVIDAYRERTKSESITQMLSQAITAMHTVYAVLGTAEFFEFALKNPYSVQHTVTIEVDHPELSVILDPREWRHFKELTKAATPLEEDMFHLRDDLRPQVYLRPKETVHIPFRYQTFSAEPAVAAVPGPAGLSAGDDAATTSWQPGALQTKHIQVAFRVSGGKPIALLRVKVEPRPHVVDQTFRFYHPELTFLKKTIRLPPWHTLPGAPAGMPGGEPEMYVRCSDPNIICETKNMGPGEPQDVFLKVAGGPSPQIKKFFVAIYTDAWLAAPLRIWQFYLHSLQRLDVSCTAGQLARLALPLRGTRALRKVKAFSSHPHELKVDPEGVFVLPPNGVLDLYVGVRPRRAGSRFIYLNLVDVEYHQLVSSWLVCVSCRQPLISKAFEITLPAGGGKGSNKRITYTNPYPTRRLYFLGTSRPDLLQFKEDSFEVPTRCVPSCETPGKSPLLGRGSRRARWWRRQRKGHSSAEGEGVCLGELQRLWLAAWCVCVVLLMWRGRAHGGGSTQTALPSPPCCPTGCRRGGIHHRLAVRPEPEHR</sequence>
<evidence type="ECO:0000259" key="2">
    <source>
        <dbReference type="Pfam" id="PF26015"/>
    </source>
</evidence>
<dbReference type="Pfam" id="PF26186">
    <property type="entry name" value="NPHP4_C2_3rd"/>
    <property type="match status" value="1"/>
</dbReference>
<feature type="region of interest" description="Disordered" evidence="1">
    <location>
        <begin position="925"/>
        <end position="944"/>
    </location>
</feature>
<feature type="region of interest" description="Disordered" evidence="1">
    <location>
        <begin position="893"/>
        <end position="912"/>
    </location>
</feature>
<evidence type="ECO:0000259" key="5">
    <source>
        <dbReference type="Pfam" id="PF26187"/>
    </source>
</evidence>
<reference evidence="8" key="1">
    <citation type="submission" date="2025-05" db="UniProtKB">
        <authorList>
            <consortium name="Ensembl"/>
        </authorList>
    </citation>
    <scope>IDENTIFICATION</scope>
</reference>
<dbReference type="InterPro" id="IPR058688">
    <property type="entry name" value="Ig_NPHP4_2nd"/>
</dbReference>
<evidence type="ECO:0000259" key="3">
    <source>
        <dbReference type="Pfam" id="PF26173"/>
    </source>
</evidence>
<dbReference type="InterPro" id="IPR058687">
    <property type="entry name" value="Ig_NPHP4_1st"/>
</dbReference>
<dbReference type="Ensembl" id="ENSAZOT00000024213.1">
    <property type="protein sequence ID" value="ENSAZOP00000022538.1"/>
    <property type="gene ID" value="ENSAZOG00000014407.1"/>
</dbReference>
<dbReference type="InterPro" id="IPR058686">
    <property type="entry name" value="Ig_NPHP4_3rd"/>
</dbReference>
<feature type="compositionally biased region" description="Polar residues" evidence="1">
    <location>
        <begin position="444"/>
        <end position="467"/>
    </location>
</feature>
<feature type="domain" description="NPHP4 C2-like" evidence="4">
    <location>
        <begin position="596"/>
        <end position="830"/>
    </location>
</feature>
<dbReference type="Proteomes" id="UP000694549">
    <property type="component" value="Unplaced"/>
</dbReference>
<feature type="domain" description="NPHP4 Ig-like" evidence="2">
    <location>
        <begin position="1242"/>
        <end position="1325"/>
    </location>
</feature>
<evidence type="ECO:0000259" key="6">
    <source>
        <dbReference type="Pfam" id="PF26189"/>
    </source>
</evidence>
<dbReference type="Pfam" id="PF26015">
    <property type="entry name" value="Ig_NPH4_3rd"/>
    <property type="match status" value="1"/>
</dbReference>
<dbReference type="GO" id="GO:0097730">
    <property type="term" value="C:non-motile cilium"/>
    <property type="evidence" value="ECO:0007669"/>
    <property type="project" value="InterPro"/>
</dbReference>
<evidence type="ECO:0000313" key="8">
    <source>
        <dbReference type="Ensembl" id="ENSAZOP00000022538.1"/>
    </source>
</evidence>
<evidence type="ECO:0000259" key="4">
    <source>
        <dbReference type="Pfam" id="PF26186"/>
    </source>
</evidence>
<dbReference type="Pfam" id="PF26189">
    <property type="entry name" value="Ig_NPHP4_2nd"/>
    <property type="match status" value="1"/>
</dbReference>
<accession>A0A8B9VCX8</accession>
<evidence type="ECO:0000259" key="7">
    <source>
        <dbReference type="Pfam" id="PF26190"/>
    </source>
</evidence>